<reference evidence="3 4" key="1">
    <citation type="submission" date="2023-02" db="EMBL/GenBank/DDBJ databases">
        <title>Genome Sequence of L. cardiaca H63T.</title>
        <authorList>
            <person name="Lopez A.E."/>
            <person name="Cianciotto N.P."/>
        </authorList>
    </citation>
    <scope>NUCLEOTIDE SEQUENCE [LARGE SCALE GENOMIC DNA]</scope>
    <source>
        <strain evidence="3 4">H63</strain>
    </source>
</reference>
<name>A0ABY8ATS8_9GAMM</name>
<dbReference type="RefSeq" id="WP_275089657.1">
    <property type="nucleotide sequence ID" value="NZ_CP119078.1"/>
</dbReference>
<protein>
    <recommendedName>
        <fullName evidence="5">Ankyrin repeats (3 copies)</fullName>
    </recommendedName>
</protein>
<accession>A0ABY8ATS8</accession>
<proteinExistence type="predicted"/>
<dbReference type="SUPFAM" id="SSF48403">
    <property type="entry name" value="Ankyrin repeat"/>
    <property type="match status" value="2"/>
</dbReference>
<evidence type="ECO:0000313" key="3">
    <source>
        <dbReference type="EMBL" id="WED43844.1"/>
    </source>
</evidence>
<keyword evidence="2" id="KW-0040">ANK repeat</keyword>
<evidence type="ECO:0008006" key="5">
    <source>
        <dbReference type="Google" id="ProtNLM"/>
    </source>
</evidence>
<dbReference type="InterPro" id="IPR002110">
    <property type="entry name" value="Ankyrin_rpt"/>
</dbReference>
<evidence type="ECO:0000256" key="2">
    <source>
        <dbReference type="ARBA" id="ARBA00023043"/>
    </source>
</evidence>
<evidence type="ECO:0000313" key="4">
    <source>
        <dbReference type="Proteomes" id="UP001222087"/>
    </source>
</evidence>
<organism evidence="3 4">
    <name type="scientific">Legionella cardiaca</name>
    <dbReference type="NCBI Taxonomy" id="1071983"/>
    <lineage>
        <taxon>Bacteria</taxon>
        <taxon>Pseudomonadati</taxon>
        <taxon>Pseudomonadota</taxon>
        <taxon>Gammaproteobacteria</taxon>
        <taxon>Legionellales</taxon>
        <taxon>Legionellaceae</taxon>
        <taxon>Legionella</taxon>
    </lineage>
</organism>
<dbReference type="SMART" id="SM00248">
    <property type="entry name" value="ANK"/>
    <property type="match status" value="10"/>
</dbReference>
<keyword evidence="1" id="KW-0677">Repeat</keyword>
<dbReference type="InterPro" id="IPR036770">
    <property type="entry name" value="Ankyrin_rpt-contain_sf"/>
</dbReference>
<dbReference type="PANTHER" id="PTHR24198:SF165">
    <property type="entry name" value="ANKYRIN REPEAT-CONTAINING PROTEIN-RELATED"/>
    <property type="match status" value="1"/>
</dbReference>
<keyword evidence="4" id="KW-1185">Reference proteome</keyword>
<dbReference type="EMBL" id="CP119078">
    <property type="protein sequence ID" value="WED43844.1"/>
    <property type="molecule type" value="Genomic_DNA"/>
</dbReference>
<dbReference type="Gene3D" id="1.25.40.20">
    <property type="entry name" value="Ankyrin repeat-containing domain"/>
    <property type="match status" value="3"/>
</dbReference>
<dbReference type="Proteomes" id="UP001222087">
    <property type="component" value="Chromosome"/>
</dbReference>
<evidence type="ECO:0000256" key="1">
    <source>
        <dbReference type="ARBA" id="ARBA00022737"/>
    </source>
</evidence>
<gene>
    <name evidence="3" type="ORF">PXX05_03420</name>
</gene>
<sequence>MTDLFKDKITAQEIREILTKEPQKREEIKDNQTPIQKFAQGKQWDLVEVFAEFPVNATEEDKARYGSALLTAVQADQFDLAKKLITAGASVGYFFSDSGENLLHTLLKKKGPNELLKQIIDKAYATTLKRRNKEGDSPILLAAKSNNWEIVSALATKLGKETLEDNLQYAEAAKLAETANQNEIVGLLKGLQTPTLETMTPDDLRKLLQGTLDIREQKLSSGSSLIEKAASLKRWDLVAVFAEFPVTLSQESQAKYGSALLDAVNADQFEVAKKLLDAGASTGYYFSGSENGLLHILINKGQDELLEQVIQKTGESTLVRRNKEGVAPILLAAKSNNWKAVGCLAKKLGKTDINDHLQYQEIRQLAAEAKQDETVQLLQPTHTWETVTPEDLRKLLQGKLSIREAKLSDGSPIQKAVQLKRWDLVAVFAEFPVDPKQEELAKYGSALLNAANNDQFDVAKKLLTAQASTGYYYTNTGNTLLHVLLSKAEQADLFADVVRKIDGVSLEQRNKEGNSPILLAAKSARWDAVLCLAAKLGKIDITVLNSDKKQYKEVLALAFQGNQDDLADRLISYDSLQQMNEEGLTPLANAVKNNNAPLVNQMLSYEIFNPDYYDSQKDIAGCTRAYLLTKEQPDVCTAENMVRLKTIADKHLFAEFQKVYESLYAAQSSLFKQKKNTCQNWDDVLKYAKQNPHSRSAKAVELTLKFIETNDKSALVKAVHQYGYEHSSSFGLFKRSNNKQGLENNFENTYKNADENSRTGAIRSILN</sequence>
<dbReference type="PANTHER" id="PTHR24198">
    <property type="entry name" value="ANKYRIN REPEAT AND PROTEIN KINASE DOMAIN-CONTAINING PROTEIN"/>
    <property type="match status" value="1"/>
</dbReference>